<reference evidence="4" key="1">
    <citation type="submission" date="2016-10" db="EMBL/GenBank/DDBJ databases">
        <authorList>
            <person name="Varghese N."/>
            <person name="Submissions S."/>
        </authorList>
    </citation>
    <scope>NUCLEOTIDE SEQUENCE [LARGE SCALE GENOMIC DNA]</scope>
    <source>
        <strain evidence="4">CGMCC 4.6609</strain>
    </source>
</reference>
<dbReference type="EMBL" id="FNIX01000009">
    <property type="protein sequence ID" value="SDP49958.1"/>
    <property type="molecule type" value="Genomic_DNA"/>
</dbReference>
<proteinExistence type="predicted"/>
<evidence type="ECO:0000256" key="2">
    <source>
        <dbReference type="SAM" id="SignalP"/>
    </source>
</evidence>
<dbReference type="Proteomes" id="UP000199691">
    <property type="component" value="Unassembled WGS sequence"/>
</dbReference>
<name>A0A1H0T8P4_9PSEU</name>
<feature type="chain" id="PRO_5011529821" description="Small secreted domain" evidence="2">
    <location>
        <begin position="25"/>
        <end position="121"/>
    </location>
</feature>
<keyword evidence="4" id="KW-1185">Reference proteome</keyword>
<feature type="compositionally biased region" description="Basic residues" evidence="1">
    <location>
        <begin position="31"/>
        <end position="60"/>
    </location>
</feature>
<evidence type="ECO:0000256" key="1">
    <source>
        <dbReference type="SAM" id="MobiDB-lite"/>
    </source>
</evidence>
<evidence type="ECO:0000313" key="3">
    <source>
        <dbReference type="EMBL" id="SDP49958.1"/>
    </source>
</evidence>
<accession>A0A1H0T8P4</accession>
<organism evidence="3 4">
    <name type="scientific">Lentzea jiangxiensis</name>
    <dbReference type="NCBI Taxonomy" id="641025"/>
    <lineage>
        <taxon>Bacteria</taxon>
        <taxon>Bacillati</taxon>
        <taxon>Actinomycetota</taxon>
        <taxon>Actinomycetes</taxon>
        <taxon>Pseudonocardiales</taxon>
        <taxon>Pseudonocardiaceae</taxon>
        <taxon>Lentzea</taxon>
    </lineage>
</organism>
<feature type="signal peptide" evidence="2">
    <location>
        <begin position="1"/>
        <end position="24"/>
    </location>
</feature>
<dbReference type="AlphaFoldDB" id="A0A1H0T8P4"/>
<dbReference type="RefSeq" id="WP_245733768.1">
    <property type="nucleotide sequence ID" value="NZ_FNIX01000009.1"/>
</dbReference>
<dbReference type="STRING" id="641025.SAMN05421507_109163"/>
<gene>
    <name evidence="3" type="ORF">SAMN05421507_109163</name>
</gene>
<sequence length="121" mass="12036">MKKTFAVVAAAAALSLAFAPAAMAGEGDHGHGHHGHGHHGHGHGHGHGHSQGHHEHHYHNGFHQTNGSLLSVLNGNNVNAVIGVCGNNVGVLGAIPINSPSITGTCAAGGIVDGDDVNVDG</sequence>
<feature type="region of interest" description="Disordered" evidence="1">
    <location>
        <begin position="25"/>
        <end position="63"/>
    </location>
</feature>
<evidence type="ECO:0000313" key="4">
    <source>
        <dbReference type="Proteomes" id="UP000199691"/>
    </source>
</evidence>
<evidence type="ECO:0008006" key="5">
    <source>
        <dbReference type="Google" id="ProtNLM"/>
    </source>
</evidence>
<keyword evidence="2" id="KW-0732">Signal</keyword>
<protein>
    <recommendedName>
        <fullName evidence="5">Small secreted domain</fullName>
    </recommendedName>
</protein>